<organism evidence="1 2">
    <name type="scientific">Neobacillus kokaensis</name>
    <dbReference type="NCBI Taxonomy" id="2759023"/>
    <lineage>
        <taxon>Bacteria</taxon>
        <taxon>Bacillati</taxon>
        <taxon>Bacillota</taxon>
        <taxon>Bacilli</taxon>
        <taxon>Bacillales</taxon>
        <taxon>Bacillaceae</taxon>
        <taxon>Neobacillus</taxon>
    </lineage>
</organism>
<sequence length="49" mass="5560">MLNGEEKKDHNEKGSSAFLFVIITTYPYKGGNNHGTSKYNRVLFIKVRG</sequence>
<accession>A0ABQ3N7S2</accession>
<gene>
    <name evidence="1" type="ORF">AM1BK_45370</name>
</gene>
<evidence type="ECO:0000313" key="2">
    <source>
        <dbReference type="Proteomes" id="UP000637074"/>
    </source>
</evidence>
<reference evidence="1 2" key="1">
    <citation type="journal article" date="2022" name="Int. J. Syst. Evol. Microbiol.">
        <title>Neobacillus kokaensis sp. nov., isolated from soil.</title>
        <authorList>
            <person name="Yuki K."/>
            <person name="Matsubara H."/>
            <person name="Yamaguchi S."/>
        </authorList>
    </citation>
    <scope>NUCLEOTIDE SEQUENCE [LARGE SCALE GENOMIC DNA]</scope>
    <source>
        <strain evidence="1 2">LOB 377</strain>
    </source>
</reference>
<comment type="caution">
    <text evidence="1">The sequence shown here is derived from an EMBL/GenBank/DDBJ whole genome shotgun (WGS) entry which is preliminary data.</text>
</comment>
<evidence type="ECO:0000313" key="1">
    <source>
        <dbReference type="EMBL" id="GHI00995.1"/>
    </source>
</evidence>
<keyword evidence="2" id="KW-1185">Reference proteome</keyword>
<protein>
    <submittedName>
        <fullName evidence="1">Uncharacterized protein</fullName>
    </submittedName>
</protein>
<name>A0ABQ3N7S2_9BACI</name>
<dbReference type="Proteomes" id="UP000637074">
    <property type="component" value="Unassembled WGS sequence"/>
</dbReference>
<proteinExistence type="predicted"/>
<dbReference type="EMBL" id="BNDS01000031">
    <property type="protein sequence ID" value="GHI00995.1"/>
    <property type="molecule type" value="Genomic_DNA"/>
</dbReference>